<dbReference type="Gene3D" id="3.40.50.1820">
    <property type="entry name" value="alpha/beta hydrolase"/>
    <property type="match status" value="1"/>
</dbReference>
<dbReference type="Pfam" id="PF01738">
    <property type="entry name" value="DLH"/>
    <property type="match status" value="1"/>
</dbReference>
<name>F4QHT7_9CAUL</name>
<reference evidence="3" key="1">
    <citation type="submission" date="2011-03" db="EMBL/GenBank/DDBJ databases">
        <title>Draft genome sequence of Brevundimonas diminuta.</title>
        <authorList>
            <person name="Brown P.J.B."/>
            <person name="Buechlein A."/>
            <person name="Hemmerich C."/>
            <person name="Brun Y.V."/>
        </authorList>
    </citation>
    <scope>NUCLEOTIDE SEQUENCE [LARGE SCALE GENOMIC DNA]</scope>
    <source>
        <strain evidence="3">C19</strain>
    </source>
</reference>
<dbReference type="SUPFAM" id="SSF53474">
    <property type="entry name" value="alpha/beta-Hydrolases"/>
    <property type="match status" value="1"/>
</dbReference>
<dbReference type="InterPro" id="IPR002925">
    <property type="entry name" value="Dienelactn_hydro"/>
</dbReference>
<dbReference type="Proteomes" id="UP000006512">
    <property type="component" value="Unassembled WGS sequence"/>
</dbReference>
<evidence type="ECO:0000313" key="2">
    <source>
        <dbReference type="EMBL" id="EGF92824.1"/>
    </source>
</evidence>
<evidence type="ECO:0000259" key="1">
    <source>
        <dbReference type="Pfam" id="PF01738"/>
    </source>
</evidence>
<keyword evidence="3" id="KW-1185">Reference proteome</keyword>
<dbReference type="STRING" id="715226.ABI_12620"/>
<keyword evidence="2" id="KW-0378">Hydrolase</keyword>
<feature type="domain" description="Dienelactone hydrolase" evidence="1">
    <location>
        <begin position="14"/>
        <end position="235"/>
    </location>
</feature>
<proteinExistence type="predicted"/>
<evidence type="ECO:0000313" key="3">
    <source>
        <dbReference type="Proteomes" id="UP000006512"/>
    </source>
</evidence>
<dbReference type="EMBL" id="GL883077">
    <property type="protein sequence ID" value="EGF92824.1"/>
    <property type="molecule type" value="Genomic_DNA"/>
</dbReference>
<gene>
    <name evidence="2" type="ORF">ABI_12620</name>
</gene>
<sequence length="247" mass="27685">MAERFERLMPHVQVYGPADAHPRPTILIFHGCGGIAANMGLYAEVAVALGVRVYVVDSYGPRGWSRKFGANFVCKGFKLRGFERSGDVLAMLWGLSRRYEVDPKRIMLAGWSHGAWAIMDLMTQELARPGEARLADPAPQWLDGVRGLFLAYPYINFMARSVTRPWHHKPPVFTVLTLKDHLASYKQSLRLVKGLRAQGVSVDTMTLDSTHAFDEEGIDKTKIMRYDEAGLQSTLDAFGAFTKRVLL</sequence>
<protein>
    <submittedName>
        <fullName evidence="2">Dienelactone hydrolase</fullName>
    </submittedName>
</protein>
<dbReference type="InterPro" id="IPR029058">
    <property type="entry name" value="AB_hydrolase_fold"/>
</dbReference>
<organism evidence="2 3">
    <name type="scientific">Asticcacaulis biprosthecium C19</name>
    <dbReference type="NCBI Taxonomy" id="715226"/>
    <lineage>
        <taxon>Bacteria</taxon>
        <taxon>Pseudomonadati</taxon>
        <taxon>Pseudomonadota</taxon>
        <taxon>Alphaproteobacteria</taxon>
        <taxon>Caulobacterales</taxon>
        <taxon>Caulobacteraceae</taxon>
        <taxon>Asticcacaulis</taxon>
    </lineage>
</organism>
<accession>F4QHT7</accession>
<dbReference type="eggNOG" id="COG0412">
    <property type="taxonomic scope" value="Bacteria"/>
</dbReference>
<dbReference type="HOGENOM" id="CLU_078785_0_0_5"/>
<dbReference type="AlphaFoldDB" id="F4QHT7"/>
<dbReference type="GO" id="GO:0016787">
    <property type="term" value="F:hydrolase activity"/>
    <property type="evidence" value="ECO:0007669"/>
    <property type="project" value="UniProtKB-KW"/>
</dbReference>